<reference evidence="3 4" key="1">
    <citation type="submission" date="2019-08" db="EMBL/GenBank/DDBJ databases">
        <title>Draft genome sequences of two oriental melons (Cucumis melo L. var makuwa).</title>
        <authorList>
            <person name="Kwon S.-Y."/>
        </authorList>
    </citation>
    <scope>NUCLEOTIDE SEQUENCE [LARGE SCALE GENOMIC DNA]</scope>
    <source>
        <strain evidence="4">cv. Chang Bougi</strain>
        <strain evidence="3">cv. SW 3</strain>
        <tissue evidence="1">Leaf</tissue>
    </source>
</reference>
<evidence type="ECO:0000313" key="2">
    <source>
        <dbReference type="EMBL" id="TYK24113.1"/>
    </source>
</evidence>
<dbReference type="Proteomes" id="UP000321947">
    <property type="component" value="Unassembled WGS sequence"/>
</dbReference>
<gene>
    <name evidence="2" type="ORF">E5676_scaffold610G00080</name>
    <name evidence="1" type="ORF">E6C27_scaffold278G00050</name>
</gene>
<dbReference type="EMBL" id="SSTD01004048">
    <property type="protein sequence ID" value="TYK24113.1"/>
    <property type="molecule type" value="Genomic_DNA"/>
</dbReference>
<evidence type="ECO:0000313" key="1">
    <source>
        <dbReference type="EMBL" id="KAA0037318.1"/>
    </source>
</evidence>
<sequence>MLLETINDILEDFQVTLDVVRNEITDVSPRVNLIMRRMANQAPVGGAIPINRLKIPKLKPFCGARDTKILENLIFDLEQHFKATNTIAKEAKVTLVMIHLLLELYPKTHSL</sequence>
<protein>
    <submittedName>
        <fullName evidence="1">Senescence-specific cysteine protease sag39</fullName>
    </submittedName>
</protein>
<keyword evidence="1" id="KW-0378">Hydrolase</keyword>
<dbReference type="EMBL" id="SSTE01018943">
    <property type="protein sequence ID" value="KAA0037318.1"/>
    <property type="molecule type" value="Genomic_DNA"/>
</dbReference>
<dbReference type="OrthoDB" id="1939000at2759"/>
<accession>A0A5A7T3E6</accession>
<name>A0A5A7T3E6_CUCMM</name>
<evidence type="ECO:0000313" key="4">
    <source>
        <dbReference type="Proteomes" id="UP000321947"/>
    </source>
</evidence>
<dbReference type="Proteomes" id="UP000321393">
    <property type="component" value="Unassembled WGS sequence"/>
</dbReference>
<comment type="caution">
    <text evidence="1">The sequence shown here is derived from an EMBL/GenBank/DDBJ whole genome shotgun (WGS) entry which is preliminary data.</text>
</comment>
<dbReference type="GO" id="GO:0006508">
    <property type="term" value="P:proteolysis"/>
    <property type="evidence" value="ECO:0007669"/>
    <property type="project" value="UniProtKB-KW"/>
</dbReference>
<keyword evidence="1" id="KW-0645">Protease</keyword>
<proteinExistence type="predicted"/>
<evidence type="ECO:0000313" key="3">
    <source>
        <dbReference type="Proteomes" id="UP000321393"/>
    </source>
</evidence>
<dbReference type="AlphaFoldDB" id="A0A5A7T3E6"/>
<dbReference type="GO" id="GO:0008233">
    <property type="term" value="F:peptidase activity"/>
    <property type="evidence" value="ECO:0007669"/>
    <property type="project" value="UniProtKB-KW"/>
</dbReference>
<organism evidence="1 3">
    <name type="scientific">Cucumis melo var. makuwa</name>
    <name type="common">Oriental melon</name>
    <dbReference type="NCBI Taxonomy" id="1194695"/>
    <lineage>
        <taxon>Eukaryota</taxon>
        <taxon>Viridiplantae</taxon>
        <taxon>Streptophyta</taxon>
        <taxon>Embryophyta</taxon>
        <taxon>Tracheophyta</taxon>
        <taxon>Spermatophyta</taxon>
        <taxon>Magnoliopsida</taxon>
        <taxon>eudicotyledons</taxon>
        <taxon>Gunneridae</taxon>
        <taxon>Pentapetalae</taxon>
        <taxon>rosids</taxon>
        <taxon>fabids</taxon>
        <taxon>Cucurbitales</taxon>
        <taxon>Cucurbitaceae</taxon>
        <taxon>Benincaseae</taxon>
        <taxon>Cucumis</taxon>
    </lineage>
</organism>